<dbReference type="InterPro" id="IPR000700">
    <property type="entry name" value="PAS-assoc_C"/>
</dbReference>
<sequence>MAFQLPTLPKGCLDSEAPVTRLRPFHTLVAGRWGPALQNDLSPAPVFLLPPPMKPTLLLVEAPGPHRELLSLAFQVQGWRVLLAAGVEPGVQALRESPPVHLVLAAGALLASSAGRLDALREALAASGAPLWVEAPPAEQEALRRSGLPVAGFLAPGMSLGARVEAVRQALPRGEVRESEARRAGLRVLVAEDDPVYRKLLQLALAPFRFELMEAEDGLAALELARRRPPDVVLADVLMPRLDGFRLCLALRQDPKLARVPVILTHATAPDELDLRMAANVGANGFVRRAQGDDELVAMLLRESRAEGPLPAPVPGELSTETHLYSMVRQLERRVGLLEQAERTARESEERYRLVVSGSYDGVWDWDVRNQRMYWSPRLLEMLGLKPEDFPGTSEAFLARVHPEDRDAVASALARHLEQGAPYDVSFRLRHEAGGYRSCVSRGRAIRDAQGRPVRMAGIIGDVTEQLRLYREAREAVRVRDEFLAVAAHELRTPLAALRLRVQGTAAALKHERQVAPERLERALVAADRQVQRLADLVEGLLDVSQMQSHAPRLNLEDVDLGQVVRDVVLRWEEMAARAGCLLVVRDVASAVGRWDALRLGQVVTHLLVNAVKFGPGKPVELEVQADADTACLVVRDHGIGIAPDRVDGLFRRFERAVPTRNYGGLGLGLYRLHRIVEAHGGDVSVTSTLGQGATFRVRLPRAGPLVGHA</sequence>
<dbReference type="Gene3D" id="3.40.50.2300">
    <property type="match status" value="1"/>
</dbReference>
<dbReference type="SMART" id="SM00448">
    <property type="entry name" value="REC"/>
    <property type="match status" value="1"/>
</dbReference>
<evidence type="ECO:0000256" key="1">
    <source>
        <dbReference type="ARBA" id="ARBA00000085"/>
    </source>
</evidence>
<dbReference type="InterPro" id="IPR000014">
    <property type="entry name" value="PAS"/>
</dbReference>
<dbReference type="Gene3D" id="1.10.287.130">
    <property type="match status" value="1"/>
</dbReference>
<dbReference type="InterPro" id="IPR036097">
    <property type="entry name" value="HisK_dim/P_sf"/>
</dbReference>
<evidence type="ECO:0000256" key="4">
    <source>
        <dbReference type="ARBA" id="ARBA00022679"/>
    </source>
</evidence>
<feature type="domain" description="Response regulatory" evidence="8">
    <location>
        <begin position="187"/>
        <end position="304"/>
    </location>
</feature>
<dbReference type="EC" id="2.7.13.3" evidence="2"/>
<evidence type="ECO:0000259" key="10">
    <source>
        <dbReference type="PROSITE" id="PS50113"/>
    </source>
</evidence>
<dbReference type="Proteomes" id="UP000288758">
    <property type="component" value="Chromosome"/>
</dbReference>
<keyword evidence="4" id="KW-0808">Transferase</keyword>
<dbReference type="SUPFAM" id="SSF55785">
    <property type="entry name" value="PYP-like sensor domain (PAS domain)"/>
    <property type="match status" value="1"/>
</dbReference>
<dbReference type="SMART" id="SM00387">
    <property type="entry name" value="HATPase_c"/>
    <property type="match status" value="1"/>
</dbReference>
<feature type="domain" description="PAS" evidence="9">
    <location>
        <begin position="348"/>
        <end position="420"/>
    </location>
</feature>
<proteinExistence type="predicted"/>
<dbReference type="InterPro" id="IPR003661">
    <property type="entry name" value="HisK_dim/P_dom"/>
</dbReference>
<evidence type="ECO:0000259" key="7">
    <source>
        <dbReference type="PROSITE" id="PS50109"/>
    </source>
</evidence>
<dbReference type="Gene3D" id="3.30.450.20">
    <property type="entry name" value="PAS domain"/>
    <property type="match status" value="1"/>
</dbReference>
<dbReference type="PROSITE" id="PS50112">
    <property type="entry name" value="PAS"/>
    <property type="match status" value="1"/>
</dbReference>
<evidence type="ECO:0000313" key="11">
    <source>
        <dbReference type="EMBL" id="QAT88707.1"/>
    </source>
</evidence>
<dbReference type="Pfam" id="PF00512">
    <property type="entry name" value="HisKA"/>
    <property type="match status" value="1"/>
</dbReference>
<dbReference type="SMART" id="SM00086">
    <property type="entry name" value="PAC"/>
    <property type="match status" value="1"/>
</dbReference>
<dbReference type="Pfam" id="PF00072">
    <property type="entry name" value="Response_reg"/>
    <property type="match status" value="1"/>
</dbReference>
<dbReference type="InterPro" id="IPR004358">
    <property type="entry name" value="Sig_transdc_His_kin-like_C"/>
</dbReference>
<dbReference type="InterPro" id="IPR035965">
    <property type="entry name" value="PAS-like_dom_sf"/>
</dbReference>
<dbReference type="SUPFAM" id="SSF55874">
    <property type="entry name" value="ATPase domain of HSP90 chaperone/DNA topoisomerase II/histidine kinase"/>
    <property type="match status" value="1"/>
</dbReference>
<dbReference type="PRINTS" id="PR00344">
    <property type="entry name" value="BCTRLSENSOR"/>
</dbReference>
<dbReference type="SUPFAM" id="SSF52172">
    <property type="entry name" value="CheY-like"/>
    <property type="match status" value="1"/>
</dbReference>
<feature type="domain" description="Histidine kinase" evidence="7">
    <location>
        <begin position="486"/>
        <end position="704"/>
    </location>
</feature>
<dbReference type="PANTHER" id="PTHR43047">
    <property type="entry name" value="TWO-COMPONENT HISTIDINE PROTEIN KINASE"/>
    <property type="match status" value="1"/>
</dbReference>
<dbReference type="InterPro" id="IPR013655">
    <property type="entry name" value="PAS_fold_3"/>
</dbReference>
<evidence type="ECO:0000256" key="6">
    <source>
        <dbReference type="PROSITE-ProRule" id="PRU00169"/>
    </source>
</evidence>
<dbReference type="CDD" id="cd00130">
    <property type="entry name" value="PAS"/>
    <property type="match status" value="1"/>
</dbReference>
<dbReference type="CDD" id="cd00082">
    <property type="entry name" value="HisKA"/>
    <property type="match status" value="1"/>
</dbReference>
<dbReference type="SMART" id="SM00388">
    <property type="entry name" value="HisKA"/>
    <property type="match status" value="1"/>
</dbReference>
<dbReference type="PANTHER" id="PTHR43047:SF72">
    <property type="entry name" value="OSMOSENSING HISTIDINE PROTEIN KINASE SLN1"/>
    <property type="match status" value="1"/>
</dbReference>
<evidence type="ECO:0000256" key="2">
    <source>
        <dbReference type="ARBA" id="ARBA00012438"/>
    </source>
</evidence>
<dbReference type="GO" id="GO:0000155">
    <property type="term" value="F:phosphorelay sensor kinase activity"/>
    <property type="evidence" value="ECO:0007669"/>
    <property type="project" value="InterPro"/>
</dbReference>
<evidence type="ECO:0000259" key="9">
    <source>
        <dbReference type="PROSITE" id="PS50112"/>
    </source>
</evidence>
<dbReference type="Gene3D" id="3.30.565.10">
    <property type="entry name" value="Histidine kinase-like ATPase, C-terminal domain"/>
    <property type="match status" value="1"/>
</dbReference>
<dbReference type="GO" id="GO:0005886">
    <property type="term" value="C:plasma membrane"/>
    <property type="evidence" value="ECO:0007669"/>
    <property type="project" value="TreeGrafter"/>
</dbReference>
<dbReference type="Pfam" id="PF02518">
    <property type="entry name" value="HATPase_c"/>
    <property type="match status" value="1"/>
</dbReference>
<dbReference type="PROSITE" id="PS50110">
    <property type="entry name" value="RESPONSE_REGULATORY"/>
    <property type="match status" value="1"/>
</dbReference>
<dbReference type="InterPro" id="IPR036890">
    <property type="entry name" value="HATPase_C_sf"/>
</dbReference>
<dbReference type="NCBIfam" id="TIGR00229">
    <property type="entry name" value="sensory_box"/>
    <property type="match status" value="1"/>
</dbReference>
<accession>A0A410S3B7</accession>
<dbReference type="PROSITE" id="PS50109">
    <property type="entry name" value="HIS_KIN"/>
    <property type="match status" value="1"/>
</dbReference>
<keyword evidence="3 6" id="KW-0597">Phosphoprotein</keyword>
<dbReference type="InterPro" id="IPR001610">
    <property type="entry name" value="PAC"/>
</dbReference>
<dbReference type="InterPro" id="IPR005467">
    <property type="entry name" value="His_kinase_dom"/>
</dbReference>
<keyword evidence="5 11" id="KW-0418">Kinase</keyword>
<dbReference type="InterPro" id="IPR011006">
    <property type="entry name" value="CheY-like_superfamily"/>
</dbReference>
<dbReference type="Pfam" id="PF08447">
    <property type="entry name" value="PAS_3"/>
    <property type="match status" value="1"/>
</dbReference>
<evidence type="ECO:0000256" key="3">
    <source>
        <dbReference type="ARBA" id="ARBA00022553"/>
    </source>
</evidence>
<evidence type="ECO:0000313" key="12">
    <source>
        <dbReference type="Proteomes" id="UP000288758"/>
    </source>
</evidence>
<dbReference type="EMBL" id="CP034669">
    <property type="protein sequence ID" value="QAT88707.1"/>
    <property type="molecule type" value="Genomic_DNA"/>
</dbReference>
<reference evidence="11 12" key="1">
    <citation type="submission" date="2018-12" db="EMBL/GenBank/DDBJ databases">
        <title>Complete Genome Sequence of the Corallopyronin A producing Myxobacterium Corallococcus coralloides B035.</title>
        <authorList>
            <person name="Bouhired S.M."/>
            <person name="Rupp O."/>
            <person name="Blom J."/>
            <person name="Schaeberle T.F."/>
            <person name="Kehraus S."/>
            <person name="Schiefer A."/>
            <person name="Pfarr K."/>
            <person name="Goesmann A."/>
            <person name="Hoerauf A."/>
            <person name="Koenig G.M."/>
        </authorList>
    </citation>
    <scope>NUCLEOTIDE SEQUENCE [LARGE SCALE GENOMIC DNA]</scope>
    <source>
        <strain evidence="11 12">B035</strain>
    </source>
</reference>
<dbReference type="InterPro" id="IPR001789">
    <property type="entry name" value="Sig_transdc_resp-reg_receiver"/>
</dbReference>
<comment type="catalytic activity">
    <reaction evidence="1">
        <text>ATP + protein L-histidine = ADP + protein N-phospho-L-histidine.</text>
        <dbReference type="EC" id="2.7.13.3"/>
    </reaction>
</comment>
<name>A0A410S3B7_CORCK</name>
<gene>
    <name evidence="11" type="primary">walK1</name>
    <name evidence="11" type="ORF">EJ065_7182</name>
</gene>
<evidence type="ECO:0000256" key="5">
    <source>
        <dbReference type="ARBA" id="ARBA00022777"/>
    </source>
</evidence>
<dbReference type="SMART" id="SM00091">
    <property type="entry name" value="PAS"/>
    <property type="match status" value="1"/>
</dbReference>
<dbReference type="AlphaFoldDB" id="A0A410S3B7"/>
<dbReference type="InterPro" id="IPR003594">
    <property type="entry name" value="HATPase_dom"/>
</dbReference>
<dbReference type="GO" id="GO:0009927">
    <property type="term" value="F:histidine phosphotransfer kinase activity"/>
    <property type="evidence" value="ECO:0007669"/>
    <property type="project" value="TreeGrafter"/>
</dbReference>
<dbReference type="SUPFAM" id="SSF47384">
    <property type="entry name" value="Homodimeric domain of signal transducing histidine kinase"/>
    <property type="match status" value="1"/>
</dbReference>
<feature type="modified residue" description="4-aspartylphosphate" evidence="6">
    <location>
        <position position="236"/>
    </location>
</feature>
<protein>
    <recommendedName>
        <fullName evidence="2">histidine kinase</fullName>
        <ecNumber evidence="2">2.7.13.3</ecNumber>
    </recommendedName>
</protein>
<feature type="domain" description="PAC" evidence="10">
    <location>
        <begin position="423"/>
        <end position="475"/>
    </location>
</feature>
<dbReference type="PROSITE" id="PS50113">
    <property type="entry name" value="PAC"/>
    <property type="match status" value="1"/>
</dbReference>
<dbReference type="CDD" id="cd00075">
    <property type="entry name" value="HATPase"/>
    <property type="match status" value="1"/>
</dbReference>
<evidence type="ECO:0000259" key="8">
    <source>
        <dbReference type="PROSITE" id="PS50110"/>
    </source>
</evidence>
<organism evidence="11 12">
    <name type="scientific">Corallococcus coralloides</name>
    <name type="common">Myxococcus coralloides</name>
    <dbReference type="NCBI Taxonomy" id="184914"/>
    <lineage>
        <taxon>Bacteria</taxon>
        <taxon>Pseudomonadati</taxon>
        <taxon>Myxococcota</taxon>
        <taxon>Myxococcia</taxon>
        <taxon>Myxococcales</taxon>
        <taxon>Cystobacterineae</taxon>
        <taxon>Myxococcaceae</taxon>
        <taxon>Corallococcus</taxon>
    </lineage>
</organism>